<dbReference type="Proteomes" id="UP000594638">
    <property type="component" value="Unassembled WGS sequence"/>
</dbReference>
<comment type="caution">
    <text evidence="1">The sequence shown here is derived from an EMBL/GenBank/DDBJ whole genome shotgun (WGS) entry which is preliminary data.</text>
</comment>
<dbReference type="AlphaFoldDB" id="A0A8S0SPU2"/>
<feature type="non-terminal residue" evidence="1">
    <location>
        <position position="1"/>
    </location>
</feature>
<evidence type="ECO:0000313" key="1">
    <source>
        <dbReference type="EMBL" id="CAA2994690.1"/>
    </source>
</evidence>
<organism evidence="1 2">
    <name type="scientific">Olea europaea subsp. europaea</name>
    <dbReference type="NCBI Taxonomy" id="158383"/>
    <lineage>
        <taxon>Eukaryota</taxon>
        <taxon>Viridiplantae</taxon>
        <taxon>Streptophyta</taxon>
        <taxon>Embryophyta</taxon>
        <taxon>Tracheophyta</taxon>
        <taxon>Spermatophyta</taxon>
        <taxon>Magnoliopsida</taxon>
        <taxon>eudicotyledons</taxon>
        <taxon>Gunneridae</taxon>
        <taxon>Pentapetalae</taxon>
        <taxon>asterids</taxon>
        <taxon>lamiids</taxon>
        <taxon>Lamiales</taxon>
        <taxon>Oleaceae</taxon>
        <taxon>Oleeae</taxon>
        <taxon>Olea</taxon>
    </lineage>
</organism>
<proteinExistence type="predicted"/>
<dbReference type="EMBL" id="CACTIH010005478">
    <property type="protein sequence ID" value="CAA2994690.1"/>
    <property type="molecule type" value="Genomic_DNA"/>
</dbReference>
<keyword evidence="2" id="KW-1185">Reference proteome</keyword>
<accession>A0A8S0SPU2</accession>
<sequence>YDEDPDFLQSDVDIAKEEDDMLYNHNVSDGIEIGPNMNEAGHKREMMLIEELENNNAVDDLEYPLSKELVLDCSLE</sequence>
<protein>
    <submittedName>
        <fullName evidence="1">Uncharacterized protein</fullName>
    </submittedName>
</protein>
<evidence type="ECO:0000313" key="2">
    <source>
        <dbReference type="Proteomes" id="UP000594638"/>
    </source>
</evidence>
<reference evidence="1 2" key="1">
    <citation type="submission" date="2019-12" db="EMBL/GenBank/DDBJ databases">
        <authorList>
            <person name="Alioto T."/>
            <person name="Alioto T."/>
            <person name="Gomez Garrido J."/>
        </authorList>
    </citation>
    <scope>NUCLEOTIDE SEQUENCE [LARGE SCALE GENOMIC DNA]</scope>
</reference>
<dbReference type="Gramene" id="OE9A060662T1">
    <property type="protein sequence ID" value="OE9A060662C1"/>
    <property type="gene ID" value="OE9A060662"/>
</dbReference>
<name>A0A8S0SPU2_OLEEU</name>
<gene>
    <name evidence="1" type="ORF">OLEA9_A060662</name>
</gene>